<reference evidence="2 3" key="1">
    <citation type="submission" date="2020-08" db="EMBL/GenBank/DDBJ databases">
        <title>Sequencing the genomes of 1000 actinobacteria strains.</title>
        <authorList>
            <person name="Klenk H.-P."/>
        </authorList>
    </citation>
    <scope>NUCLEOTIDE SEQUENCE [LARGE SCALE GENOMIC DNA]</scope>
    <source>
        <strain evidence="2 3">DSM 43582</strain>
    </source>
</reference>
<keyword evidence="3" id="KW-1185">Reference proteome</keyword>
<evidence type="ECO:0000313" key="2">
    <source>
        <dbReference type="EMBL" id="MBB5914521.1"/>
    </source>
</evidence>
<dbReference type="Gene3D" id="3.30.200.20">
    <property type="entry name" value="Phosphorylase Kinase, domain 1"/>
    <property type="match status" value="1"/>
</dbReference>
<dbReference type="AlphaFoldDB" id="A0A7W9UIQ6"/>
<dbReference type="Gene3D" id="1.10.510.10">
    <property type="entry name" value="Transferase(Phosphotransferase) domain 1"/>
    <property type="match status" value="1"/>
</dbReference>
<evidence type="ECO:0000313" key="3">
    <source>
        <dbReference type="Proteomes" id="UP000540412"/>
    </source>
</evidence>
<keyword evidence="2" id="KW-0489">Methyltransferase</keyword>
<dbReference type="Pfam" id="PF01636">
    <property type="entry name" value="APH"/>
    <property type="match status" value="1"/>
</dbReference>
<dbReference type="RefSeq" id="WP_157185649.1">
    <property type="nucleotide sequence ID" value="NZ_JACHIT010000001.1"/>
</dbReference>
<dbReference type="SUPFAM" id="SSF56112">
    <property type="entry name" value="Protein kinase-like (PK-like)"/>
    <property type="match status" value="1"/>
</dbReference>
<name>A0A7W9UIQ6_9NOCA</name>
<proteinExistence type="predicted"/>
<accession>A0A7W9UIQ6</accession>
<comment type="caution">
    <text evidence="2">The sequence shown here is derived from an EMBL/GenBank/DDBJ whole genome shotgun (WGS) entry which is preliminary data.</text>
</comment>
<dbReference type="EMBL" id="JACHIT010000001">
    <property type="protein sequence ID" value="MBB5914521.1"/>
    <property type="molecule type" value="Genomic_DNA"/>
</dbReference>
<feature type="domain" description="Aminoglycoside phosphotransferase" evidence="1">
    <location>
        <begin position="32"/>
        <end position="273"/>
    </location>
</feature>
<sequence length="323" mass="35508">MLTPPDLPEDALVAVLGAQWAIEVAALEYVPLGFGSHHWRVAGPDGQRWFVTVDETGDPAQEFERLRAALGTARGLRDAGLDFVVAPIRGIDGEVIACAGERFAVACYPLLEGRQFDWGEFRDEEHRQAVFDMIVAVHRAPPPDAALTDDFGIAYRDEFACAPRADAGPYAAATADLLADNEQAIQAAWARYDDLVAAARRSRPRLVVTHGEPHAGNTVRTAGGWRLIDWDTARLAPPERDLWDLDPGDGSLWRAYAAATGVTPDPALIELYRRRWDLTDAAEYVHRFRRPHTGSADDTESWNGLCEVVSRMATTAPLSERPS</sequence>
<keyword evidence="2" id="KW-0808">Transferase</keyword>
<dbReference type="EC" id="2.1.1.179" evidence="2"/>
<dbReference type="GO" id="GO:0032259">
    <property type="term" value="P:methylation"/>
    <property type="evidence" value="ECO:0007669"/>
    <property type="project" value="UniProtKB-KW"/>
</dbReference>
<protein>
    <submittedName>
        <fullName evidence="2">Spectinomycin phosphotransferase/16S rRNA (Guanine(1405)-N(7))-methyltransferase</fullName>
        <ecNumber evidence="2">2.1.1.179</ecNumber>
    </submittedName>
</protein>
<dbReference type="InterPro" id="IPR011009">
    <property type="entry name" value="Kinase-like_dom_sf"/>
</dbReference>
<evidence type="ECO:0000259" key="1">
    <source>
        <dbReference type="Pfam" id="PF01636"/>
    </source>
</evidence>
<organism evidence="2 3">
    <name type="scientific">Nocardia transvalensis</name>
    <dbReference type="NCBI Taxonomy" id="37333"/>
    <lineage>
        <taxon>Bacteria</taxon>
        <taxon>Bacillati</taxon>
        <taxon>Actinomycetota</taxon>
        <taxon>Actinomycetes</taxon>
        <taxon>Mycobacteriales</taxon>
        <taxon>Nocardiaceae</taxon>
        <taxon>Nocardia</taxon>
    </lineage>
</organism>
<dbReference type="InterPro" id="IPR002575">
    <property type="entry name" value="Aminoglycoside_PTrfase"/>
</dbReference>
<dbReference type="Proteomes" id="UP000540412">
    <property type="component" value="Unassembled WGS sequence"/>
</dbReference>
<dbReference type="GO" id="GO:0008168">
    <property type="term" value="F:methyltransferase activity"/>
    <property type="evidence" value="ECO:0007669"/>
    <property type="project" value="UniProtKB-KW"/>
</dbReference>
<gene>
    <name evidence="2" type="ORF">BJY24_003388</name>
</gene>